<evidence type="ECO:0000313" key="2">
    <source>
        <dbReference type="EMBL" id="SCM59452.1"/>
    </source>
</evidence>
<dbReference type="SUPFAM" id="SSF56436">
    <property type="entry name" value="C-type lectin-like"/>
    <property type="match status" value="1"/>
</dbReference>
<dbReference type="InterPro" id="IPR051043">
    <property type="entry name" value="Sulfatase_Mod_Factor_Kinase"/>
</dbReference>
<dbReference type="Proteomes" id="UP000178485">
    <property type="component" value="Chromosome i"/>
</dbReference>
<dbReference type="KEGG" id="pmuc:ING2E5A_2656"/>
<dbReference type="InterPro" id="IPR016187">
    <property type="entry name" value="CTDL_fold"/>
</dbReference>
<evidence type="ECO:0000259" key="1">
    <source>
        <dbReference type="Pfam" id="PF03781"/>
    </source>
</evidence>
<accession>A0A1G4GA88</accession>
<protein>
    <submittedName>
        <fullName evidence="2">Sulfatase-modifying factor 2</fullName>
    </submittedName>
</protein>
<dbReference type="RefSeq" id="WP_071137740.1">
    <property type="nucleotide sequence ID" value="NZ_DUQN01000116.1"/>
</dbReference>
<gene>
    <name evidence="2" type="primary">Sumf2</name>
    <name evidence="2" type="ORF">ING2E5A_2656</name>
</gene>
<dbReference type="InterPro" id="IPR042095">
    <property type="entry name" value="SUMF_sf"/>
</dbReference>
<dbReference type="PANTHER" id="PTHR23150:SF19">
    <property type="entry name" value="FORMYLGLYCINE-GENERATING ENZYME"/>
    <property type="match status" value="1"/>
</dbReference>
<dbReference type="EMBL" id="LT608328">
    <property type="protein sequence ID" value="SCM59452.1"/>
    <property type="molecule type" value="Genomic_DNA"/>
</dbReference>
<organism evidence="2 3">
    <name type="scientific">Petrimonas mucosa</name>
    <dbReference type="NCBI Taxonomy" id="1642646"/>
    <lineage>
        <taxon>Bacteria</taxon>
        <taxon>Pseudomonadati</taxon>
        <taxon>Bacteroidota</taxon>
        <taxon>Bacteroidia</taxon>
        <taxon>Bacteroidales</taxon>
        <taxon>Dysgonomonadaceae</taxon>
        <taxon>Petrimonas</taxon>
    </lineage>
</organism>
<evidence type="ECO:0000313" key="3">
    <source>
        <dbReference type="Proteomes" id="UP000178485"/>
    </source>
</evidence>
<dbReference type="STRING" id="1642646.ING2E5A_2656"/>
<name>A0A1G4GA88_9BACT</name>
<dbReference type="InterPro" id="IPR005532">
    <property type="entry name" value="SUMF_dom"/>
</dbReference>
<sequence length="474" mass="54536">MTIRNQSLPILLLTILAACGRPGIGVSTGGELTGVPVGKVWHEPTPYNMVLVKRGAYRMGPGEIDSLWGITVPTRGVSVDDFWMDEAEITNAQYKQFVFWVRDSIIRERLADPAYAGDERYKITEDEYGDPIPPRLNWSIPIPWTRNTEEEEAAINSVYVTHPITGKKMLDARQMNFRYEWFDATEAAKRHKRLNPEERILNTDIPPDPDEVIMITKDTAYIDETGRIVNETITRPLSSLYDFVHTRIVNIYPDTTCWVNDFENANNEYYLHNYFSHPAFAHHPVVGVTWEAATAFCEWRTMFLRRSLQRQEVTIEKYRLPTEAEWEMAARSGKTENRYPWGSDDLQDDKACYLANFKPGEGAYAADRNLIPAKTRSYPPNDFGLYDMAGNVAEWTSTAYTESGNRLMSDMNPEYRYDAAVEDPYLLKRKVVKGGSWKDISTFIRSDMRDSEFQNRGRSYIGFRCVRTPSGVRK</sequence>
<feature type="domain" description="Sulfatase-modifying factor enzyme-like" evidence="1">
    <location>
        <begin position="48"/>
        <end position="467"/>
    </location>
</feature>
<proteinExistence type="predicted"/>
<dbReference type="PROSITE" id="PS51257">
    <property type="entry name" value="PROKAR_LIPOPROTEIN"/>
    <property type="match status" value="1"/>
</dbReference>
<dbReference type="Pfam" id="PF03781">
    <property type="entry name" value="FGE-sulfatase"/>
    <property type="match status" value="1"/>
</dbReference>
<dbReference type="PANTHER" id="PTHR23150">
    <property type="entry name" value="SULFATASE MODIFYING FACTOR 1, 2"/>
    <property type="match status" value="1"/>
</dbReference>
<dbReference type="GO" id="GO:0120147">
    <property type="term" value="F:formylglycine-generating oxidase activity"/>
    <property type="evidence" value="ECO:0007669"/>
    <property type="project" value="TreeGrafter"/>
</dbReference>
<reference evidence="2 3" key="1">
    <citation type="submission" date="2016-08" db="EMBL/GenBank/DDBJ databases">
        <authorList>
            <person name="Seilhamer J.J."/>
        </authorList>
    </citation>
    <scope>NUCLEOTIDE SEQUENCE [LARGE SCALE GENOMIC DNA]</scope>
    <source>
        <strain evidence="2">ING2-E5A</strain>
    </source>
</reference>
<keyword evidence="3" id="KW-1185">Reference proteome</keyword>
<dbReference type="Gene3D" id="3.90.1580.10">
    <property type="entry name" value="paralog of FGE (formylglycine-generating enzyme)"/>
    <property type="match status" value="2"/>
</dbReference>
<dbReference type="AlphaFoldDB" id="A0A1G4GA88"/>